<sequence length="472" mass="53483">MDNHPRKRSSNFSIDHILSAPKKPRQGFLINELLGVVHLLGSVQQGEGTSKEAKDYVKKLENSIEHMAKFHYVKIKSKFTITDLPSTPEALLAGIFQHCIDEAIAESRERNIEPTHLGCMISSPMLEGGDIPIPIRQMTNNTLDTILNQFKKVAQSKQQKNVSLWGEPFTVTITTLDRNGLPSKRRVNGGARRPIKTAVHHRINDQCLIKIRNNDNHYCLFYALQATMVAKTCNWPRWKFSRYLNNQYGQQGQLHHDAVELMQQVNAPMDLDGYDADTFVPHVVDYWNNAQQQHRFAVFIFGSLGLYKPLYKYIDNTYDTPLLLYFNEDHFDGVQKQGGLFGRPYCLECERPYRRMSEHNKTCKARCVLCSRVGPLFPCPSSAGFFKKCKECNKKFTNNGCYQHHLQSGFCKRSKKCKDCGSVWDVAVNNRNGRKGLVAVNASVRCATTTTTLSVAATFNPLSPKNATPTAS</sequence>
<proteinExistence type="predicted"/>
<protein>
    <recommendedName>
        <fullName evidence="3">C2H2-type domain-containing protein</fullName>
    </recommendedName>
</protein>
<accession>A0ABD2KT68</accession>
<reference evidence="1 2" key="1">
    <citation type="submission" date="2024-10" db="EMBL/GenBank/DDBJ databases">
        <authorList>
            <person name="Kim D."/>
        </authorList>
    </citation>
    <scope>NUCLEOTIDE SEQUENCE [LARGE SCALE GENOMIC DNA]</scope>
    <source>
        <strain evidence="1">BH-2024</strain>
    </source>
</reference>
<comment type="caution">
    <text evidence="1">The sequence shown here is derived from an EMBL/GenBank/DDBJ whole genome shotgun (WGS) entry which is preliminary data.</text>
</comment>
<evidence type="ECO:0000313" key="2">
    <source>
        <dbReference type="Proteomes" id="UP001620626"/>
    </source>
</evidence>
<evidence type="ECO:0008006" key="3">
    <source>
        <dbReference type="Google" id="ProtNLM"/>
    </source>
</evidence>
<keyword evidence="2" id="KW-1185">Reference proteome</keyword>
<gene>
    <name evidence="1" type="ORF">niasHT_028356</name>
</gene>
<name>A0ABD2KT68_9BILA</name>
<evidence type="ECO:0000313" key="1">
    <source>
        <dbReference type="EMBL" id="KAL3105912.1"/>
    </source>
</evidence>
<organism evidence="1 2">
    <name type="scientific">Heterodera trifolii</name>
    <dbReference type="NCBI Taxonomy" id="157864"/>
    <lineage>
        <taxon>Eukaryota</taxon>
        <taxon>Metazoa</taxon>
        <taxon>Ecdysozoa</taxon>
        <taxon>Nematoda</taxon>
        <taxon>Chromadorea</taxon>
        <taxon>Rhabditida</taxon>
        <taxon>Tylenchina</taxon>
        <taxon>Tylenchomorpha</taxon>
        <taxon>Tylenchoidea</taxon>
        <taxon>Heteroderidae</taxon>
        <taxon>Heteroderinae</taxon>
        <taxon>Heterodera</taxon>
    </lineage>
</organism>
<dbReference type="AlphaFoldDB" id="A0ABD2KT68"/>
<dbReference type="Proteomes" id="UP001620626">
    <property type="component" value="Unassembled WGS sequence"/>
</dbReference>
<dbReference type="EMBL" id="JBICBT010000674">
    <property type="protein sequence ID" value="KAL3105912.1"/>
    <property type="molecule type" value="Genomic_DNA"/>
</dbReference>